<protein>
    <recommendedName>
        <fullName evidence="4">DUF1449 family protein</fullName>
    </recommendedName>
</protein>
<name>A0ABX2V4Z7_9BACL</name>
<keyword evidence="1" id="KW-0812">Transmembrane</keyword>
<feature type="transmembrane region" description="Helical" evidence="1">
    <location>
        <begin position="6"/>
        <end position="24"/>
    </location>
</feature>
<comment type="caution">
    <text evidence="2">The sequence shown here is derived from an EMBL/GenBank/DDBJ whole genome shotgun (WGS) entry which is preliminary data.</text>
</comment>
<keyword evidence="1" id="KW-1133">Transmembrane helix</keyword>
<proteinExistence type="predicted"/>
<reference evidence="2 3" key="1">
    <citation type="submission" date="2016-03" db="EMBL/GenBank/DDBJ databases">
        <authorList>
            <person name="Cho S.-Y."/>
            <person name="Lim S."/>
            <person name="Kim H."/>
            <person name="Soh E.H."/>
            <person name="Moon J.S."/>
        </authorList>
    </citation>
    <scope>NUCLEOTIDE SEQUENCE [LARGE SCALE GENOMIC DNA]</scope>
    <source>
        <strain evidence="2 3">KCTC 3810</strain>
    </source>
</reference>
<organism evidence="2 3">
    <name type="scientific">Exiguobacterium undae</name>
    <dbReference type="NCBI Taxonomy" id="169177"/>
    <lineage>
        <taxon>Bacteria</taxon>
        <taxon>Bacillati</taxon>
        <taxon>Bacillota</taxon>
        <taxon>Bacilli</taxon>
        <taxon>Bacillales</taxon>
        <taxon>Bacillales Family XII. Incertae Sedis</taxon>
        <taxon>Exiguobacterium</taxon>
    </lineage>
</organism>
<evidence type="ECO:0000313" key="3">
    <source>
        <dbReference type="Proteomes" id="UP000078447"/>
    </source>
</evidence>
<gene>
    <name evidence="2" type="ORF">A3783_15355</name>
</gene>
<evidence type="ECO:0008006" key="4">
    <source>
        <dbReference type="Google" id="ProtNLM"/>
    </source>
</evidence>
<evidence type="ECO:0000313" key="2">
    <source>
        <dbReference type="EMBL" id="OAN10138.1"/>
    </source>
</evidence>
<dbReference type="EMBL" id="LVVL01000019">
    <property type="protein sequence ID" value="OAN10138.1"/>
    <property type="molecule type" value="Genomic_DNA"/>
</dbReference>
<dbReference type="RefSeq" id="WP_028105286.1">
    <property type="nucleotide sequence ID" value="NZ_LVVL01000019.1"/>
</dbReference>
<keyword evidence="1" id="KW-0472">Membrane</keyword>
<feature type="transmembrane region" description="Helical" evidence="1">
    <location>
        <begin position="81"/>
        <end position="101"/>
    </location>
</feature>
<sequence>MKIPSIIALIISLSAGIIPGISLVSKTKFESTFLTTEQILKRHFFIVFVAALYLSFLLSFFYVLVSYFIRDLSYESINWSTVIIIAVSTFLLSFVFSICYAKPISNFIIKEKSVYKVRLENLGELYIIKMLDHETCICSYDPNANLNSPGTQIYLVKVDDLIKLPLSKEIITLPSRSFYKKLFD</sequence>
<dbReference type="Proteomes" id="UP000078447">
    <property type="component" value="Unassembled WGS sequence"/>
</dbReference>
<accession>A0ABX2V4Z7</accession>
<evidence type="ECO:0000256" key="1">
    <source>
        <dbReference type="SAM" id="Phobius"/>
    </source>
</evidence>
<keyword evidence="3" id="KW-1185">Reference proteome</keyword>
<feature type="transmembrane region" description="Helical" evidence="1">
    <location>
        <begin position="44"/>
        <end position="69"/>
    </location>
</feature>